<feature type="domain" description="HTH araC/xylS-type" evidence="4">
    <location>
        <begin position="191"/>
        <end position="289"/>
    </location>
</feature>
<name>A0ABY7QTE0_9FIRM</name>
<keyword evidence="3" id="KW-0804">Transcription</keyword>
<dbReference type="InterPro" id="IPR018062">
    <property type="entry name" value="HTH_AraC-typ_CS"/>
</dbReference>
<dbReference type="EMBL" id="CP115667">
    <property type="protein sequence ID" value="WBW49349.1"/>
    <property type="molecule type" value="Genomic_DNA"/>
</dbReference>
<dbReference type="PRINTS" id="PR00032">
    <property type="entry name" value="HTHARAC"/>
</dbReference>
<dbReference type="RefSeq" id="WP_271190881.1">
    <property type="nucleotide sequence ID" value="NZ_CP115667.1"/>
</dbReference>
<dbReference type="PROSITE" id="PS01124">
    <property type="entry name" value="HTH_ARAC_FAMILY_2"/>
    <property type="match status" value="2"/>
</dbReference>
<dbReference type="InterPro" id="IPR020449">
    <property type="entry name" value="Tscrpt_reg_AraC-type_HTH"/>
</dbReference>
<accession>A0ABY7QTE0</accession>
<dbReference type="PANTHER" id="PTHR43280:SF28">
    <property type="entry name" value="HTH-TYPE TRANSCRIPTIONAL ACTIVATOR RHAS"/>
    <property type="match status" value="1"/>
</dbReference>
<keyword evidence="1" id="KW-0805">Transcription regulation</keyword>
<dbReference type="InterPro" id="IPR018060">
    <property type="entry name" value="HTH_AraC"/>
</dbReference>
<dbReference type="SUPFAM" id="SSF46689">
    <property type="entry name" value="Homeodomain-like"/>
    <property type="match status" value="2"/>
</dbReference>
<dbReference type="Pfam" id="PF12833">
    <property type="entry name" value="HTH_18"/>
    <property type="match status" value="2"/>
</dbReference>
<reference evidence="5 6" key="1">
    <citation type="submission" date="2023-01" db="EMBL/GenBank/DDBJ databases">
        <authorList>
            <person name="Lee S.H."/>
            <person name="Jung H.S."/>
            <person name="Yun J.U."/>
        </authorList>
    </citation>
    <scope>NUCLEOTIDE SEQUENCE [LARGE SCALE GENOMIC DNA]</scope>
    <source>
        <strain evidence="5 6">CBA3646</strain>
    </source>
</reference>
<dbReference type="PANTHER" id="PTHR43280">
    <property type="entry name" value="ARAC-FAMILY TRANSCRIPTIONAL REGULATOR"/>
    <property type="match status" value="1"/>
</dbReference>
<keyword evidence="2" id="KW-0238">DNA-binding</keyword>
<organism evidence="5 6">
    <name type="scientific">Peptoniphilus equinus</name>
    <dbReference type="NCBI Taxonomy" id="3016343"/>
    <lineage>
        <taxon>Bacteria</taxon>
        <taxon>Bacillati</taxon>
        <taxon>Bacillota</taxon>
        <taxon>Tissierellia</taxon>
        <taxon>Tissierellales</taxon>
        <taxon>Peptoniphilaceae</taxon>
        <taxon>Peptoniphilus</taxon>
    </lineage>
</organism>
<gene>
    <name evidence="5" type="ORF">O6R05_04890</name>
</gene>
<evidence type="ECO:0000313" key="5">
    <source>
        <dbReference type="EMBL" id="WBW49349.1"/>
    </source>
</evidence>
<dbReference type="SUPFAM" id="SSF51215">
    <property type="entry name" value="Regulatory protein AraC"/>
    <property type="match status" value="1"/>
</dbReference>
<keyword evidence="6" id="KW-1185">Reference proteome</keyword>
<evidence type="ECO:0000256" key="3">
    <source>
        <dbReference type="ARBA" id="ARBA00023163"/>
    </source>
</evidence>
<protein>
    <submittedName>
        <fullName evidence="5">Helix-turn-helix domain-containing protein</fullName>
    </submittedName>
</protein>
<dbReference type="Proteomes" id="UP001210339">
    <property type="component" value="Chromosome"/>
</dbReference>
<evidence type="ECO:0000256" key="1">
    <source>
        <dbReference type="ARBA" id="ARBA00023015"/>
    </source>
</evidence>
<evidence type="ECO:0000259" key="4">
    <source>
        <dbReference type="PROSITE" id="PS01124"/>
    </source>
</evidence>
<evidence type="ECO:0000313" key="6">
    <source>
        <dbReference type="Proteomes" id="UP001210339"/>
    </source>
</evidence>
<dbReference type="SMART" id="SM00342">
    <property type="entry name" value="HTH_ARAC"/>
    <property type="match status" value="2"/>
</dbReference>
<dbReference type="PROSITE" id="PS00041">
    <property type="entry name" value="HTH_ARAC_FAMILY_1"/>
    <property type="match status" value="1"/>
</dbReference>
<dbReference type="Gene3D" id="1.10.10.60">
    <property type="entry name" value="Homeodomain-like"/>
    <property type="match status" value="4"/>
</dbReference>
<sequence length="409" mass="47615">MNKKVNIQEPNNAIIDERRVAFLDIQTDVAPTKPLLHKEARFLFVTNGHAKIKIQNHLYTMKKGTLMALLPWQISEIVEVDEPVSYYLLVYKIDLVSTIIKQYLNINSETIEILDSLYASSAIEIPHGDMDSMNSYFVDMRNEIGIQPIDVDFERKEFSSIYLIAKITELIIYYLRHIRIQEDMDKPFQSEDIFKYMYLNSSSNLSLESLSHIFFMSESSISKYIKTVTGLGFYELLNEMRLSKAHFLLLHTNMTLETIATILNYSNPSQLSKAFSSEYGMGTKQFRLSYSQMESFTTIRYDERGAKIIEYIYDNYADDIDIADISKIFEVTPIYANKLLKYLVEKNFVNFLNFLRVNRACELLRTSDRSIADIAILVGYSSVKTFNRNFLKFYDLTPSEFRNLATDYN</sequence>
<dbReference type="InterPro" id="IPR009057">
    <property type="entry name" value="Homeodomain-like_sf"/>
</dbReference>
<feature type="domain" description="HTH araC/xylS-type" evidence="4">
    <location>
        <begin position="306"/>
        <end position="404"/>
    </location>
</feature>
<evidence type="ECO:0000256" key="2">
    <source>
        <dbReference type="ARBA" id="ARBA00023125"/>
    </source>
</evidence>
<dbReference type="InterPro" id="IPR037923">
    <property type="entry name" value="HTH-like"/>
</dbReference>
<proteinExistence type="predicted"/>